<feature type="non-terminal residue" evidence="2">
    <location>
        <position position="1"/>
    </location>
</feature>
<organism evidence="2 3">
    <name type="scientific">Lagenidium giganteum</name>
    <dbReference type="NCBI Taxonomy" id="4803"/>
    <lineage>
        <taxon>Eukaryota</taxon>
        <taxon>Sar</taxon>
        <taxon>Stramenopiles</taxon>
        <taxon>Oomycota</taxon>
        <taxon>Peronosporomycetes</taxon>
        <taxon>Pythiales</taxon>
        <taxon>Pythiaceae</taxon>
    </lineage>
</organism>
<dbReference type="EMBL" id="DAKRPA010000132">
    <property type="protein sequence ID" value="DAZ97551.1"/>
    <property type="molecule type" value="Genomic_DNA"/>
</dbReference>
<evidence type="ECO:0000256" key="1">
    <source>
        <dbReference type="SAM" id="MobiDB-lite"/>
    </source>
</evidence>
<sequence>RGRGKKRAAPTQAAAHAQEDPPPRARCSPAVHADTEVTESVRVVVECKPIDQRDAAMRDEINAYLKAYCDRTYQVYSTGISKSTARRNTGQRKLAKFSEDKLIDEERFGYTYAVHNHSVYAKWYGVWNALAPRVREVVKGLIAANTSRRSILQ</sequence>
<dbReference type="Proteomes" id="UP001146120">
    <property type="component" value="Unassembled WGS sequence"/>
</dbReference>
<comment type="caution">
    <text evidence="2">The sequence shown here is derived from an EMBL/GenBank/DDBJ whole genome shotgun (WGS) entry which is preliminary data.</text>
</comment>
<keyword evidence="3" id="KW-1185">Reference proteome</keyword>
<gene>
    <name evidence="2" type="ORF">N0F65_003037</name>
</gene>
<evidence type="ECO:0000313" key="3">
    <source>
        <dbReference type="Proteomes" id="UP001146120"/>
    </source>
</evidence>
<evidence type="ECO:0000313" key="2">
    <source>
        <dbReference type="EMBL" id="DAZ97551.1"/>
    </source>
</evidence>
<accession>A0AAV2YW57</accession>
<reference evidence="2" key="1">
    <citation type="submission" date="2022-11" db="EMBL/GenBank/DDBJ databases">
        <authorList>
            <person name="Morgan W.R."/>
            <person name="Tartar A."/>
        </authorList>
    </citation>
    <scope>NUCLEOTIDE SEQUENCE</scope>
    <source>
        <strain evidence="2">ARSEF 373</strain>
    </source>
</reference>
<feature type="region of interest" description="Disordered" evidence="1">
    <location>
        <begin position="1"/>
        <end position="27"/>
    </location>
</feature>
<proteinExistence type="predicted"/>
<dbReference type="AlphaFoldDB" id="A0AAV2YW57"/>
<name>A0AAV2YW57_9STRA</name>
<protein>
    <submittedName>
        <fullName evidence="2">Uncharacterized protein</fullName>
    </submittedName>
</protein>
<reference evidence="2" key="2">
    <citation type="journal article" date="2023" name="Microbiol Resour">
        <title>Decontamination and Annotation of the Draft Genome Sequence of the Oomycete Lagenidium giganteum ARSEF 373.</title>
        <authorList>
            <person name="Morgan W.R."/>
            <person name="Tartar A."/>
        </authorList>
    </citation>
    <scope>NUCLEOTIDE SEQUENCE</scope>
    <source>
        <strain evidence="2">ARSEF 373</strain>
    </source>
</reference>